<dbReference type="Proteomes" id="UP001159405">
    <property type="component" value="Unassembled WGS sequence"/>
</dbReference>
<keyword evidence="1" id="KW-0472">Membrane</keyword>
<protein>
    <recommendedName>
        <fullName evidence="4">Odorant receptor</fullName>
    </recommendedName>
</protein>
<name>A0ABN8RB87_9CNID</name>
<feature type="transmembrane region" description="Helical" evidence="1">
    <location>
        <begin position="253"/>
        <end position="276"/>
    </location>
</feature>
<keyword evidence="3" id="KW-1185">Reference proteome</keyword>
<feature type="transmembrane region" description="Helical" evidence="1">
    <location>
        <begin position="113"/>
        <end position="144"/>
    </location>
</feature>
<feature type="transmembrane region" description="Helical" evidence="1">
    <location>
        <begin position="315"/>
        <end position="335"/>
    </location>
</feature>
<feature type="transmembrane region" description="Helical" evidence="1">
    <location>
        <begin position="355"/>
        <end position="379"/>
    </location>
</feature>
<evidence type="ECO:0008006" key="4">
    <source>
        <dbReference type="Google" id="ProtNLM"/>
    </source>
</evidence>
<evidence type="ECO:0000256" key="1">
    <source>
        <dbReference type="SAM" id="Phobius"/>
    </source>
</evidence>
<evidence type="ECO:0000313" key="2">
    <source>
        <dbReference type="EMBL" id="CAH3175410.1"/>
    </source>
</evidence>
<evidence type="ECO:0000313" key="3">
    <source>
        <dbReference type="Proteomes" id="UP001159405"/>
    </source>
</evidence>
<dbReference type="EMBL" id="CALNXK010000200">
    <property type="protein sequence ID" value="CAH3175410.1"/>
    <property type="molecule type" value="Genomic_DNA"/>
</dbReference>
<feature type="transmembrane region" description="Helical" evidence="1">
    <location>
        <begin position="165"/>
        <end position="187"/>
    </location>
</feature>
<keyword evidence="1" id="KW-1133">Transmembrane helix</keyword>
<organism evidence="2 3">
    <name type="scientific">Porites lobata</name>
    <dbReference type="NCBI Taxonomy" id="104759"/>
    <lineage>
        <taxon>Eukaryota</taxon>
        <taxon>Metazoa</taxon>
        <taxon>Cnidaria</taxon>
        <taxon>Anthozoa</taxon>
        <taxon>Hexacorallia</taxon>
        <taxon>Scleractinia</taxon>
        <taxon>Fungiina</taxon>
        <taxon>Poritidae</taxon>
        <taxon>Porites</taxon>
    </lineage>
</organism>
<gene>
    <name evidence="2" type="ORF">PLOB_00016916</name>
</gene>
<sequence>MEQEGLGREIEIYNEPADRETEPLLPPTPPAAPYEKFRVGREPQQLKKWIMPALFALKISFWSLGMRGYRVWKYITYTLLVMVCAYYIFFKAYCDPLQSCPLRKMHPEKRPLYHAYQVAYISNAILAVASILSCLAFIGCCMVGKRQKSALMCPSEFMIKEIDQVNLFRLFLAFLIMIVLLTTSKIFTSLTEKTSADSRKAGLHFVTERLGGRMVTEHVSHNFKNSTCKIRLSLGPNVPRLCEAIASEDSTQFFLHFISLNICHIFASVCMVLGTFAQDTLRIIRGVQNRTLDDVIRIHEDLCTVVSRTASAFSVWFLLHWISHGAGCILLVIEFSVEIELLLESEEYKAIPMSVASFALLLPFYLYLFIFPCVIASGISGNCAEIYEKVNCSTSDDWNDTLVPEVFLDFSLRKRSRASREAATRSCESDEEREKNLWLPWPRISLPCRRQGQDLTLGR</sequence>
<accession>A0ABN8RB87</accession>
<proteinExistence type="predicted"/>
<reference evidence="2 3" key="1">
    <citation type="submission" date="2022-05" db="EMBL/GenBank/DDBJ databases">
        <authorList>
            <consortium name="Genoscope - CEA"/>
            <person name="William W."/>
        </authorList>
    </citation>
    <scope>NUCLEOTIDE SEQUENCE [LARGE SCALE GENOMIC DNA]</scope>
</reference>
<keyword evidence="1" id="KW-0812">Transmembrane</keyword>
<comment type="caution">
    <text evidence="2">The sequence shown here is derived from an EMBL/GenBank/DDBJ whole genome shotgun (WGS) entry which is preliminary data.</text>
</comment>
<feature type="transmembrane region" description="Helical" evidence="1">
    <location>
        <begin position="74"/>
        <end position="93"/>
    </location>
</feature>